<protein>
    <submittedName>
        <fullName evidence="5">GntR family transcriptional regulator</fullName>
    </submittedName>
</protein>
<comment type="caution">
    <text evidence="5">The sequence shown here is derived from an EMBL/GenBank/DDBJ whole genome shotgun (WGS) entry which is preliminary data.</text>
</comment>
<dbReference type="GO" id="GO:0003700">
    <property type="term" value="F:DNA-binding transcription factor activity"/>
    <property type="evidence" value="ECO:0007669"/>
    <property type="project" value="InterPro"/>
</dbReference>
<dbReference type="CDD" id="cd07377">
    <property type="entry name" value="WHTH_GntR"/>
    <property type="match status" value="1"/>
</dbReference>
<dbReference type="InterPro" id="IPR011663">
    <property type="entry name" value="UTRA"/>
</dbReference>
<dbReference type="PANTHER" id="PTHR44846:SF17">
    <property type="entry name" value="GNTR-FAMILY TRANSCRIPTIONAL REGULATOR"/>
    <property type="match status" value="1"/>
</dbReference>
<reference evidence="5 6" key="1">
    <citation type="submission" date="2019-03" db="EMBL/GenBank/DDBJ databases">
        <title>Genomic Encyclopedia of Archaeal and Bacterial Type Strains, Phase II (KMG-II): from individual species to whole genera.</title>
        <authorList>
            <person name="Goeker M."/>
        </authorList>
    </citation>
    <scope>NUCLEOTIDE SEQUENCE [LARGE SCALE GENOMIC DNA]</scope>
    <source>
        <strain evidence="5 6">DSM 45499</strain>
    </source>
</reference>
<dbReference type="GO" id="GO:0045892">
    <property type="term" value="P:negative regulation of DNA-templated transcription"/>
    <property type="evidence" value="ECO:0007669"/>
    <property type="project" value="TreeGrafter"/>
</dbReference>
<accession>A0A4R7VHI3</accession>
<dbReference type="GO" id="GO:0003677">
    <property type="term" value="F:DNA binding"/>
    <property type="evidence" value="ECO:0007669"/>
    <property type="project" value="UniProtKB-KW"/>
</dbReference>
<organism evidence="5 6">
    <name type="scientific">Actinophytocola oryzae</name>
    <dbReference type="NCBI Taxonomy" id="502181"/>
    <lineage>
        <taxon>Bacteria</taxon>
        <taxon>Bacillati</taxon>
        <taxon>Actinomycetota</taxon>
        <taxon>Actinomycetes</taxon>
        <taxon>Pseudonocardiales</taxon>
        <taxon>Pseudonocardiaceae</taxon>
    </lineage>
</organism>
<proteinExistence type="predicted"/>
<keyword evidence="3" id="KW-0804">Transcription</keyword>
<dbReference type="InterPro" id="IPR036390">
    <property type="entry name" value="WH_DNA-bd_sf"/>
</dbReference>
<dbReference type="RefSeq" id="WP_133904835.1">
    <property type="nucleotide sequence ID" value="NZ_SOCP01000008.1"/>
</dbReference>
<keyword evidence="6" id="KW-1185">Reference proteome</keyword>
<feature type="domain" description="HTH gntR-type" evidence="4">
    <location>
        <begin position="10"/>
        <end position="76"/>
    </location>
</feature>
<dbReference type="EMBL" id="SOCP01000008">
    <property type="protein sequence ID" value="TDV48792.1"/>
    <property type="molecule type" value="Genomic_DNA"/>
</dbReference>
<dbReference type="AlphaFoldDB" id="A0A4R7VHI3"/>
<evidence type="ECO:0000256" key="1">
    <source>
        <dbReference type="ARBA" id="ARBA00023015"/>
    </source>
</evidence>
<dbReference type="Proteomes" id="UP000294927">
    <property type="component" value="Unassembled WGS sequence"/>
</dbReference>
<evidence type="ECO:0000259" key="4">
    <source>
        <dbReference type="PROSITE" id="PS50949"/>
    </source>
</evidence>
<keyword evidence="2" id="KW-0238">DNA-binding</keyword>
<dbReference type="OrthoDB" id="3194402at2"/>
<dbReference type="SMART" id="SM00866">
    <property type="entry name" value="UTRA"/>
    <property type="match status" value="1"/>
</dbReference>
<dbReference type="InterPro" id="IPR036388">
    <property type="entry name" value="WH-like_DNA-bd_sf"/>
</dbReference>
<evidence type="ECO:0000313" key="6">
    <source>
        <dbReference type="Proteomes" id="UP000294927"/>
    </source>
</evidence>
<gene>
    <name evidence="5" type="ORF">CLV71_108152</name>
</gene>
<dbReference type="PROSITE" id="PS50949">
    <property type="entry name" value="HTH_GNTR"/>
    <property type="match status" value="1"/>
</dbReference>
<dbReference type="InterPro" id="IPR050679">
    <property type="entry name" value="Bact_HTH_transcr_reg"/>
</dbReference>
<dbReference type="PRINTS" id="PR00035">
    <property type="entry name" value="HTHGNTR"/>
</dbReference>
<sequence length="249" mass="27760">MKALDRAGPEPLWRQLQHDLLSRVESGEFSDSFPGELTLVEEYNVSRHTVRQALQRLRSDGLVLATRGRQPRVAPLPEIAQPVGALYSLFASVEEAGLDQRSVVQSFDVRADALVAERLDLEASTPLVYLARLRMAGDAPLALDRVWLPASVARPLLEADFAHTSLYGELTKRTGTRIEHGREEIRAVIPTPGERAQLRCPHDVAAFSVNRLGFVGQRKVEWRHTLVRADRFALTATYSANAGYRLRST</sequence>
<name>A0A4R7VHI3_9PSEU</name>
<dbReference type="Gene3D" id="3.40.1410.10">
    <property type="entry name" value="Chorismate lyase-like"/>
    <property type="match status" value="1"/>
</dbReference>
<dbReference type="Pfam" id="PF07702">
    <property type="entry name" value="UTRA"/>
    <property type="match status" value="1"/>
</dbReference>
<dbReference type="SMART" id="SM00345">
    <property type="entry name" value="HTH_GNTR"/>
    <property type="match status" value="1"/>
</dbReference>
<dbReference type="Pfam" id="PF00392">
    <property type="entry name" value="GntR"/>
    <property type="match status" value="1"/>
</dbReference>
<keyword evidence="1" id="KW-0805">Transcription regulation</keyword>
<dbReference type="PANTHER" id="PTHR44846">
    <property type="entry name" value="MANNOSYL-D-GLYCERATE TRANSPORT/METABOLISM SYSTEM REPRESSOR MNGR-RELATED"/>
    <property type="match status" value="1"/>
</dbReference>
<dbReference type="Gene3D" id="1.10.10.10">
    <property type="entry name" value="Winged helix-like DNA-binding domain superfamily/Winged helix DNA-binding domain"/>
    <property type="match status" value="1"/>
</dbReference>
<dbReference type="SUPFAM" id="SSF64288">
    <property type="entry name" value="Chorismate lyase-like"/>
    <property type="match status" value="1"/>
</dbReference>
<evidence type="ECO:0000256" key="2">
    <source>
        <dbReference type="ARBA" id="ARBA00023125"/>
    </source>
</evidence>
<dbReference type="SUPFAM" id="SSF46785">
    <property type="entry name" value="Winged helix' DNA-binding domain"/>
    <property type="match status" value="1"/>
</dbReference>
<evidence type="ECO:0000313" key="5">
    <source>
        <dbReference type="EMBL" id="TDV48792.1"/>
    </source>
</evidence>
<dbReference type="InterPro" id="IPR000524">
    <property type="entry name" value="Tscrpt_reg_HTH_GntR"/>
</dbReference>
<dbReference type="InterPro" id="IPR028978">
    <property type="entry name" value="Chorismate_lyase_/UTRA_dom_sf"/>
</dbReference>
<evidence type="ECO:0000256" key="3">
    <source>
        <dbReference type="ARBA" id="ARBA00023163"/>
    </source>
</evidence>